<dbReference type="GeneID" id="17258023"/>
<dbReference type="AlphaFoldDB" id="A0A0D3IKL7"/>
<keyword evidence="7" id="KW-1185">Reference proteome</keyword>
<evidence type="ECO:0000256" key="1">
    <source>
        <dbReference type="ARBA" id="ARBA00004141"/>
    </source>
</evidence>
<reference evidence="6" key="2">
    <citation type="submission" date="2024-10" db="UniProtKB">
        <authorList>
            <consortium name="EnsemblProtists"/>
        </authorList>
    </citation>
    <scope>IDENTIFICATION</scope>
</reference>
<reference evidence="7" key="1">
    <citation type="journal article" date="2013" name="Nature">
        <title>Pan genome of the phytoplankton Emiliania underpins its global distribution.</title>
        <authorList>
            <person name="Read B.A."/>
            <person name="Kegel J."/>
            <person name="Klute M.J."/>
            <person name="Kuo A."/>
            <person name="Lefebvre S.C."/>
            <person name="Maumus F."/>
            <person name="Mayer C."/>
            <person name="Miller J."/>
            <person name="Monier A."/>
            <person name="Salamov A."/>
            <person name="Young J."/>
            <person name="Aguilar M."/>
            <person name="Claverie J.M."/>
            <person name="Frickenhaus S."/>
            <person name="Gonzalez K."/>
            <person name="Herman E.K."/>
            <person name="Lin Y.C."/>
            <person name="Napier J."/>
            <person name="Ogata H."/>
            <person name="Sarno A.F."/>
            <person name="Shmutz J."/>
            <person name="Schroeder D."/>
            <person name="de Vargas C."/>
            <person name="Verret F."/>
            <person name="von Dassow P."/>
            <person name="Valentin K."/>
            <person name="Van de Peer Y."/>
            <person name="Wheeler G."/>
            <person name="Dacks J.B."/>
            <person name="Delwiche C.F."/>
            <person name="Dyhrman S.T."/>
            <person name="Glockner G."/>
            <person name="John U."/>
            <person name="Richards T."/>
            <person name="Worden A.Z."/>
            <person name="Zhang X."/>
            <person name="Grigoriev I.V."/>
            <person name="Allen A.E."/>
            <person name="Bidle K."/>
            <person name="Borodovsky M."/>
            <person name="Bowler C."/>
            <person name="Brownlee C."/>
            <person name="Cock J.M."/>
            <person name="Elias M."/>
            <person name="Gladyshev V.N."/>
            <person name="Groth M."/>
            <person name="Guda C."/>
            <person name="Hadaegh A."/>
            <person name="Iglesias-Rodriguez M.D."/>
            <person name="Jenkins J."/>
            <person name="Jones B.M."/>
            <person name="Lawson T."/>
            <person name="Leese F."/>
            <person name="Lindquist E."/>
            <person name="Lobanov A."/>
            <person name="Lomsadze A."/>
            <person name="Malik S.B."/>
            <person name="Marsh M.E."/>
            <person name="Mackinder L."/>
            <person name="Mock T."/>
            <person name="Mueller-Roeber B."/>
            <person name="Pagarete A."/>
            <person name="Parker M."/>
            <person name="Probert I."/>
            <person name="Quesneville H."/>
            <person name="Raines C."/>
            <person name="Rensing S.A."/>
            <person name="Riano-Pachon D.M."/>
            <person name="Richier S."/>
            <person name="Rokitta S."/>
            <person name="Shiraiwa Y."/>
            <person name="Soanes D.M."/>
            <person name="van der Giezen M."/>
            <person name="Wahlund T.M."/>
            <person name="Williams B."/>
            <person name="Wilson W."/>
            <person name="Wolfe G."/>
            <person name="Wurch L.L."/>
        </authorList>
    </citation>
    <scope>NUCLEOTIDE SEQUENCE</scope>
</reference>
<evidence type="ECO:0000313" key="7">
    <source>
        <dbReference type="Proteomes" id="UP000013827"/>
    </source>
</evidence>
<dbReference type="HOGENOM" id="CLU_075190_0_0_1"/>
<comment type="subcellular location">
    <subcellularLocation>
        <location evidence="1">Membrane</location>
        <topology evidence="1">Multi-pass membrane protein</topology>
    </subcellularLocation>
</comment>
<dbReference type="Proteomes" id="UP000013827">
    <property type="component" value="Unassembled WGS sequence"/>
</dbReference>
<dbReference type="OMA" id="RPEACAY"/>
<evidence type="ECO:0000256" key="4">
    <source>
        <dbReference type="ARBA" id="ARBA00023136"/>
    </source>
</evidence>
<keyword evidence="2 5" id="KW-0812">Transmembrane</keyword>
<feature type="transmembrane region" description="Helical" evidence="5">
    <location>
        <begin position="37"/>
        <end position="57"/>
    </location>
</feature>
<protein>
    <recommendedName>
        <fullName evidence="8">Magnesium transporter</fullName>
    </recommendedName>
</protein>
<evidence type="ECO:0000313" key="6">
    <source>
        <dbReference type="EnsemblProtists" id="EOD11802"/>
    </source>
</evidence>
<evidence type="ECO:0000256" key="2">
    <source>
        <dbReference type="ARBA" id="ARBA00022692"/>
    </source>
</evidence>
<feature type="transmembrane region" description="Helical" evidence="5">
    <location>
        <begin position="63"/>
        <end position="81"/>
    </location>
</feature>
<dbReference type="GO" id="GO:0016020">
    <property type="term" value="C:membrane"/>
    <property type="evidence" value="ECO:0007669"/>
    <property type="project" value="UniProtKB-SubCell"/>
</dbReference>
<dbReference type="EnsemblProtists" id="EOD11802">
    <property type="protein sequence ID" value="EOD11802"/>
    <property type="gene ID" value="EMIHUDRAFT_214103"/>
</dbReference>
<dbReference type="GO" id="GO:0015095">
    <property type="term" value="F:magnesium ion transmembrane transporter activity"/>
    <property type="evidence" value="ECO:0007669"/>
    <property type="project" value="InterPro"/>
</dbReference>
<dbReference type="RefSeq" id="XP_005764231.1">
    <property type="nucleotide sequence ID" value="XM_005764174.1"/>
</dbReference>
<dbReference type="InterPro" id="IPR008521">
    <property type="entry name" value="Mg_trans_NIPA"/>
</dbReference>
<dbReference type="KEGG" id="ehx:EMIHUDRAFT_214103"/>
<evidence type="ECO:0000256" key="5">
    <source>
        <dbReference type="SAM" id="Phobius"/>
    </source>
</evidence>
<sequence length="242" mass="25127">MQRWPIGLLLDAVATLAGTGGKQLLRHAALTGKHRYYALGLILTAVIDPIFDVAAYTYAAQSIIAAAAGLVVVWNVLLAPYTLGEALTRERKLGSALIFSGTLLVGVSGSHAEVERTPAQYLSLFARPEACAYYASFAAWIAVCAARLCRVGAGKVERGFLVAAAAGSLGGNTFTTKAASELLASGAADPECDGCPFRSPAFYLLAGCTAATASTALLLLGLVRALDFHTVWHSAPSPQLAT</sequence>
<evidence type="ECO:0000256" key="3">
    <source>
        <dbReference type="ARBA" id="ARBA00022989"/>
    </source>
</evidence>
<keyword evidence="3 5" id="KW-1133">Transmembrane helix</keyword>
<dbReference type="SUPFAM" id="SSF103481">
    <property type="entry name" value="Multidrug resistance efflux transporter EmrE"/>
    <property type="match status" value="1"/>
</dbReference>
<evidence type="ECO:0008006" key="8">
    <source>
        <dbReference type="Google" id="ProtNLM"/>
    </source>
</evidence>
<dbReference type="PANTHER" id="PTHR12570:SF9">
    <property type="entry name" value="MAGNESIUM TRANSPORTER NIPA8-RELATED"/>
    <property type="match status" value="1"/>
</dbReference>
<dbReference type="PaxDb" id="2903-EOD11802"/>
<feature type="transmembrane region" description="Helical" evidence="5">
    <location>
        <begin position="201"/>
        <end position="223"/>
    </location>
</feature>
<proteinExistence type="predicted"/>
<dbReference type="PANTHER" id="PTHR12570">
    <property type="match status" value="1"/>
</dbReference>
<accession>A0A0D3IKL7</accession>
<organism evidence="6 7">
    <name type="scientific">Emiliania huxleyi (strain CCMP1516)</name>
    <dbReference type="NCBI Taxonomy" id="280463"/>
    <lineage>
        <taxon>Eukaryota</taxon>
        <taxon>Haptista</taxon>
        <taxon>Haptophyta</taxon>
        <taxon>Prymnesiophyceae</taxon>
        <taxon>Isochrysidales</taxon>
        <taxon>Noelaerhabdaceae</taxon>
        <taxon>Emiliania</taxon>
    </lineage>
</organism>
<name>A0A0D3IKL7_EMIH1</name>
<keyword evidence="4 5" id="KW-0472">Membrane</keyword>
<dbReference type="InterPro" id="IPR037185">
    <property type="entry name" value="EmrE-like"/>
</dbReference>